<evidence type="ECO:0000313" key="5">
    <source>
        <dbReference type="Proteomes" id="UP000243217"/>
    </source>
</evidence>
<keyword evidence="1" id="KW-0472">Membrane</keyword>
<evidence type="ECO:0000256" key="1">
    <source>
        <dbReference type="SAM" id="Phobius"/>
    </source>
</evidence>
<dbReference type="GO" id="GO:0004674">
    <property type="term" value="F:protein serine/threonine kinase activity"/>
    <property type="evidence" value="ECO:0007669"/>
    <property type="project" value="TreeGrafter"/>
</dbReference>
<dbReference type="Pfam" id="PF07714">
    <property type="entry name" value="PK_Tyr_Ser-Thr"/>
    <property type="match status" value="1"/>
</dbReference>
<feature type="chain" id="PRO_5012641863" evidence="2">
    <location>
        <begin position="20"/>
        <end position="766"/>
    </location>
</feature>
<dbReference type="Gene3D" id="1.10.510.10">
    <property type="entry name" value="Transferase(Phosphotransferase) domain 1"/>
    <property type="match status" value="2"/>
</dbReference>
<comment type="caution">
    <text evidence="4">The sequence shown here is derived from an EMBL/GenBank/DDBJ whole genome shotgun (WGS) entry which is preliminary data.</text>
</comment>
<keyword evidence="1" id="KW-0812">Transmembrane</keyword>
<evidence type="ECO:0000259" key="3">
    <source>
        <dbReference type="PROSITE" id="PS50011"/>
    </source>
</evidence>
<dbReference type="PROSITE" id="PS00108">
    <property type="entry name" value="PROTEIN_KINASE_ST"/>
    <property type="match status" value="1"/>
</dbReference>
<reference evidence="4 5" key="1">
    <citation type="journal article" date="2014" name="Genome Biol. Evol.">
        <title>The secreted proteins of Achlya hypogyna and Thraustotheca clavata identify the ancestral oomycete secretome and reveal gene acquisitions by horizontal gene transfer.</title>
        <authorList>
            <person name="Misner I."/>
            <person name="Blouin N."/>
            <person name="Leonard G."/>
            <person name="Richards T.A."/>
            <person name="Lane C.E."/>
        </authorList>
    </citation>
    <scope>NUCLEOTIDE SEQUENCE [LARGE SCALE GENOMIC DNA]</scope>
    <source>
        <strain evidence="4 5">ATCC 34112</strain>
    </source>
</reference>
<keyword evidence="5" id="KW-1185">Reference proteome</keyword>
<keyword evidence="4" id="KW-0808">Transferase</keyword>
<dbReference type="InterPro" id="IPR001245">
    <property type="entry name" value="Ser-Thr/Tyr_kinase_cat_dom"/>
</dbReference>
<sequence>MLLTQFTRAFVLMIGSVMANLGRQQLSTFTTNCTNFIEATSCVWLPNDTVIPTPISNGPEYHLNDAKVDFVDSLPYNYSSVALNNLGIRWLNKDLRFDVYGNTVQAHRIELINNSISSLDTLFPTNTTYLDVRGNEITTIGNLTSNENIDTMVLYSNQIATIDKSHFPPKLTHLYLGFNNLLESIDRAQFPTTLLTLDVKGNRISSIPPSILPSSLVDLDLSYNKVSNMSTIAFPSNLKRLALAFNNITELTANFPITLSNLCLAGNPITAFYANASQFELLSHLLNSNRTETSSAQSSNGTWNTSSFCDIVFTTKNTNSTCVNHIETKLLFDTFPICIIRNTTIMTSSGSDGPNPKAIWIALVVVCVLMMTALIGCLVYRRRYLDHAKANKHVWYCEDQPSSIMMLGENRGTVGYGLVKNDIRFQPSFKQCYIAPSTIVRDRVIARGGFGIVYLASIYTPKQYQAVRKVAMKRVLPQYADDLHRIEDFMLEIDLCARLCHPKIVAFVGITWTSLYNLSCLTEYMPNGDVWTLLERSRASANAAIPWNVQGFAKIPCEDKSTRESQPLPRMTLSDYTEVSTATDVDPECVVSKFSILHDLAEAISYLHCLHPLVVHRDVKTKNVLLDANWVAKLADFGTSRTYGDRNLVMTAEIGTVPWIAPEVLKGTKYSEKADIYSFGVTISEVDLCMVPYSNLEMCTPDTEVSLTMAKSHIALLVTSGQLRPSFSTICPPCIIEIARRCLAYYPEDRPSAAELLSWFNHLKHV</sequence>
<dbReference type="GO" id="GO:0005524">
    <property type="term" value="F:ATP binding"/>
    <property type="evidence" value="ECO:0007669"/>
    <property type="project" value="InterPro"/>
</dbReference>
<name>A0A1W0A7P3_9STRA</name>
<feature type="domain" description="Protein kinase" evidence="3">
    <location>
        <begin position="439"/>
        <end position="766"/>
    </location>
</feature>
<dbReference type="SUPFAM" id="SSF52058">
    <property type="entry name" value="L domain-like"/>
    <property type="match status" value="1"/>
</dbReference>
<dbReference type="PANTHER" id="PTHR44329:SF214">
    <property type="entry name" value="PROTEIN KINASE DOMAIN-CONTAINING PROTEIN"/>
    <property type="match status" value="1"/>
</dbReference>
<dbReference type="InterPro" id="IPR051681">
    <property type="entry name" value="Ser/Thr_Kinases-Pseudokinases"/>
</dbReference>
<dbReference type="STRING" id="74557.A0A1W0A7P3"/>
<dbReference type="InterPro" id="IPR032675">
    <property type="entry name" value="LRR_dom_sf"/>
</dbReference>
<dbReference type="SMART" id="SM00220">
    <property type="entry name" value="S_TKc"/>
    <property type="match status" value="1"/>
</dbReference>
<dbReference type="Proteomes" id="UP000243217">
    <property type="component" value="Unassembled WGS sequence"/>
</dbReference>
<keyword evidence="4" id="KW-0418">Kinase</keyword>
<dbReference type="OrthoDB" id="78670at2759"/>
<dbReference type="InterPro" id="IPR000719">
    <property type="entry name" value="Prot_kinase_dom"/>
</dbReference>
<dbReference type="Gene3D" id="3.80.10.10">
    <property type="entry name" value="Ribonuclease Inhibitor"/>
    <property type="match status" value="1"/>
</dbReference>
<dbReference type="InterPro" id="IPR011009">
    <property type="entry name" value="Kinase-like_dom_sf"/>
</dbReference>
<keyword evidence="1" id="KW-1133">Transmembrane helix</keyword>
<evidence type="ECO:0000256" key="2">
    <source>
        <dbReference type="SAM" id="SignalP"/>
    </source>
</evidence>
<dbReference type="EMBL" id="JNBS01000358">
    <property type="protein sequence ID" value="OQS06306.1"/>
    <property type="molecule type" value="Genomic_DNA"/>
</dbReference>
<protein>
    <submittedName>
        <fullName evidence="4">Kinase</fullName>
    </submittedName>
</protein>
<dbReference type="AlphaFoldDB" id="A0A1W0A7P3"/>
<accession>A0A1W0A7P3</accession>
<gene>
    <name evidence="4" type="ORF">THRCLA_20401</name>
</gene>
<keyword evidence="2" id="KW-0732">Signal</keyword>
<dbReference type="PROSITE" id="PS50011">
    <property type="entry name" value="PROTEIN_KINASE_DOM"/>
    <property type="match status" value="1"/>
</dbReference>
<dbReference type="SUPFAM" id="SSF56112">
    <property type="entry name" value="Protein kinase-like (PK-like)"/>
    <property type="match status" value="1"/>
</dbReference>
<organism evidence="4 5">
    <name type="scientific">Thraustotheca clavata</name>
    <dbReference type="NCBI Taxonomy" id="74557"/>
    <lineage>
        <taxon>Eukaryota</taxon>
        <taxon>Sar</taxon>
        <taxon>Stramenopiles</taxon>
        <taxon>Oomycota</taxon>
        <taxon>Saprolegniomycetes</taxon>
        <taxon>Saprolegniales</taxon>
        <taxon>Achlyaceae</taxon>
        <taxon>Thraustotheca</taxon>
    </lineage>
</organism>
<evidence type="ECO:0000313" key="4">
    <source>
        <dbReference type="EMBL" id="OQS06306.1"/>
    </source>
</evidence>
<proteinExistence type="predicted"/>
<feature type="signal peptide" evidence="2">
    <location>
        <begin position="1"/>
        <end position="19"/>
    </location>
</feature>
<feature type="transmembrane region" description="Helical" evidence="1">
    <location>
        <begin position="358"/>
        <end position="380"/>
    </location>
</feature>
<dbReference type="PANTHER" id="PTHR44329">
    <property type="entry name" value="SERINE/THREONINE-PROTEIN KINASE TNNI3K-RELATED"/>
    <property type="match status" value="1"/>
</dbReference>
<dbReference type="InterPro" id="IPR008271">
    <property type="entry name" value="Ser/Thr_kinase_AS"/>
</dbReference>